<protein>
    <submittedName>
        <fullName evidence="2">Endonuclease domain-containing protein</fullName>
    </submittedName>
</protein>
<dbReference type="InterPro" id="IPR011335">
    <property type="entry name" value="Restrct_endonuc-II-like"/>
</dbReference>
<feature type="domain" description="DUF559" evidence="1">
    <location>
        <begin position="4"/>
        <end position="108"/>
    </location>
</feature>
<gene>
    <name evidence="2" type="ORF">GZH52_01475</name>
</gene>
<dbReference type="AlphaFoldDB" id="A0A6B2KML8"/>
<evidence type="ECO:0000313" key="2">
    <source>
        <dbReference type="EMBL" id="NDV11476.1"/>
    </source>
</evidence>
<keyword evidence="2" id="KW-0255">Endonuclease</keyword>
<dbReference type="PANTHER" id="PTHR38590">
    <property type="entry name" value="BLL0828 PROTEIN"/>
    <property type="match status" value="1"/>
</dbReference>
<dbReference type="InterPro" id="IPR047216">
    <property type="entry name" value="Endonuclease_DUF559_bact"/>
</dbReference>
<comment type="caution">
    <text evidence="2">The sequence shown here is derived from an EMBL/GenBank/DDBJ whole genome shotgun (WGS) entry which is preliminary data.</text>
</comment>
<dbReference type="Proteomes" id="UP000482578">
    <property type="component" value="Unassembled WGS sequence"/>
</dbReference>
<dbReference type="PANTHER" id="PTHR38590:SF1">
    <property type="entry name" value="BLL0828 PROTEIN"/>
    <property type="match status" value="1"/>
</dbReference>
<dbReference type="EMBL" id="JAAGAA010000001">
    <property type="protein sequence ID" value="NDV11476.1"/>
    <property type="molecule type" value="Genomic_DNA"/>
</dbReference>
<evidence type="ECO:0000259" key="1">
    <source>
        <dbReference type="Pfam" id="PF04480"/>
    </source>
</evidence>
<keyword evidence="2" id="KW-0378">Hydrolase</keyword>
<dbReference type="CDD" id="cd01038">
    <property type="entry name" value="Endonuclease_DUF559"/>
    <property type="match status" value="1"/>
</dbReference>
<sequence length="109" mass="12593">MSRLTPLARALRAQQTDAERLLWLHLRDRRLGGHKFRRQYPVAGYIIDFICLEKRLAVEADGSQHGDAADLHRDLALQACGLRVLHYWNHDILTRTDDVLADILRQLQA</sequence>
<reference evidence="2 3" key="1">
    <citation type="submission" date="2020-02" db="EMBL/GenBank/DDBJ databases">
        <authorList>
            <person name="Yang Z."/>
        </authorList>
    </citation>
    <scope>NUCLEOTIDE SEQUENCE [LARGE SCALE GENOMIC DNA]</scope>
    <source>
        <strain evidence="2 3">HX-7-9</strain>
    </source>
</reference>
<dbReference type="InterPro" id="IPR007569">
    <property type="entry name" value="DUF559"/>
</dbReference>
<proteinExistence type="predicted"/>
<dbReference type="GO" id="GO:0004519">
    <property type="term" value="F:endonuclease activity"/>
    <property type="evidence" value="ECO:0007669"/>
    <property type="project" value="UniProtKB-KW"/>
</dbReference>
<accession>A0A6B2KML8</accession>
<dbReference type="RefSeq" id="WP_163314768.1">
    <property type="nucleotide sequence ID" value="NZ_JAAGAA010000001.1"/>
</dbReference>
<keyword evidence="2" id="KW-0540">Nuclease</keyword>
<evidence type="ECO:0000313" key="3">
    <source>
        <dbReference type="Proteomes" id="UP000482578"/>
    </source>
</evidence>
<organism evidence="2 3">
    <name type="scientific">Crenobacter caeni</name>
    <dbReference type="NCBI Taxonomy" id="2705474"/>
    <lineage>
        <taxon>Bacteria</taxon>
        <taxon>Pseudomonadati</taxon>
        <taxon>Pseudomonadota</taxon>
        <taxon>Betaproteobacteria</taxon>
        <taxon>Neisseriales</taxon>
        <taxon>Neisseriaceae</taxon>
        <taxon>Crenobacter</taxon>
    </lineage>
</organism>
<dbReference type="SUPFAM" id="SSF52980">
    <property type="entry name" value="Restriction endonuclease-like"/>
    <property type="match status" value="1"/>
</dbReference>
<dbReference type="Pfam" id="PF04480">
    <property type="entry name" value="DUF559"/>
    <property type="match status" value="1"/>
</dbReference>
<name>A0A6B2KML8_9NEIS</name>
<dbReference type="Gene3D" id="3.40.960.10">
    <property type="entry name" value="VSR Endonuclease"/>
    <property type="match status" value="1"/>
</dbReference>
<keyword evidence="3" id="KW-1185">Reference proteome</keyword>